<comment type="caution">
    <text evidence="3">The sequence shown here is derived from an EMBL/GenBank/DDBJ whole genome shotgun (WGS) entry which is preliminary data.</text>
</comment>
<dbReference type="AlphaFoldDB" id="A0A250V4N8"/>
<accession>A0A250V4N8</accession>
<sequence>MLSRPMTQPCDQTHAALNIEITAEGLQEELARLELQKEALERELAAVVAHLGSVRRTLSAFEPLLRAPAAPQAAVPSPESTDAATPSAAPTARKARSGKTTERPVSTDTDTDTDGPKQYGKLTEQIMEYFTEVGDRDVRARDVAAALGRDSDSDSDSGSINAVRSTLDRLVGTYRVQRTGRGLYRAPRS</sequence>
<feature type="coiled-coil region" evidence="1">
    <location>
        <begin position="16"/>
        <end position="50"/>
    </location>
</feature>
<evidence type="ECO:0000313" key="4">
    <source>
        <dbReference type="Proteomes" id="UP000217446"/>
    </source>
</evidence>
<protein>
    <submittedName>
        <fullName evidence="3">Uncharacterized protein</fullName>
    </submittedName>
</protein>
<keyword evidence="1" id="KW-0175">Coiled coil</keyword>
<keyword evidence="4" id="KW-1185">Reference proteome</keyword>
<organism evidence="3 4">
    <name type="scientific">Streptomyces olivochromogenes</name>
    <dbReference type="NCBI Taxonomy" id="1963"/>
    <lineage>
        <taxon>Bacteria</taxon>
        <taxon>Bacillati</taxon>
        <taxon>Actinomycetota</taxon>
        <taxon>Actinomycetes</taxon>
        <taxon>Kitasatosporales</taxon>
        <taxon>Streptomycetaceae</taxon>
        <taxon>Streptomyces</taxon>
    </lineage>
</organism>
<feature type="compositionally biased region" description="Low complexity" evidence="2">
    <location>
        <begin position="71"/>
        <end position="92"/>
    </location>
</feature>
<evidence type="ECO:0000256" key="2">
    <source>
        <dbReference type="SAM" id="MobiDB-lite"/>
    </source>
</evidence>
<dbReference type="EMBL" id="BDQI01000001">
    <property type="protein sequence ID" value="GAX49148.1"/>
    <property type="molecule type" value="Genomic_DNA"/>
</dbReference>
<proteinExistence type="predicted"/>
<feature type="region of interest" description="Disordered" evidence="2">
    <location>
        <begin position="71"/>
        <end position="120"/>
    </location>
</feature>
<evidence type="ECO:0000313" key="3">
    <source>
        <dbReference type="EMBL" id="GAX49148.1"/>
    </source>
</evidence>
<name>A0A250V4N8_STROL</name>
<dbReference type="Proteomes" id="UP000217446">
    <property type="component" value="Unassembled WGS sequence"/>
</dbReference>
<evidence type="ECO:0000256" key="1">
    <source>
        <dbReference type="SAM" id="Coils"/>
    </source>
</evidence>
<gene>
    <name evidence="3" type="ORF">SO3561_00636</name>
</gene>
<reference evidence="4" key="1">
    <citation type="submission" date="2017-05" db="EMBL/GenBank/DDBJ databases">
        <title>Streptomyces olivochromogenes NBRC 3561 whole genome shotgun sequence.</title>
        <authorList>
            <person name="Dohra H."/>
            <person name="Kodani S."/>
        </authorList>
    </citation>
    <scope>NUCLEOTIDE SEQUENCE [LARGE SCALE GENOMIC DNA]</scope>
    <source>
        <strain evidence="4">NBRC 3561</strain>
    </source>
</reference>